<reference evidence="3" key="1">
    <citation type="submission" date="2016-07" db="EMBL/GenBank/DDBJ databases">
        <authorList>
            <person name="Florea S."/>
            <person name="Webb J.S."/>
            <person name="Jaromczyk J."/>
            <person name="Schardl C.L."/>
        </authorList>
    </citation>
    <scope>NUCLEOTIDE SEQUENCE [LARGE SCALE GENOMIC DNA]</scope>
    <source>
        <strain evidence="3">IPB1</strain>
    </source>
</reference>
<gene>
    <name evidence="2" type="ORF">A7985_22680</name>
</gene>
<dbReference type="NCBIfam" id="NF005502">
    <property type="entry name" value="PRK07117.1"/>
    <property type="match status" value="1"/>
</dbReference>
<sequence length="80" mass="9085">MEQQQIFEIIVNNTKELLPELESHNFSQSDSLRDLGANSVDRSELIMMTLEEMDANIPMAQMAKANNIGELAQIMFEQQA</sequence>
<evidence type="ECO:0000259" key="1">
    <source>
        <dbReference type="PROSITE" id="PS50075"/>
    </source>
</evidence>
<dbReference type="Pfam" id="PF00550">
    <property type="entry name" value="PP-binding"/>
    <property type="match status" value="1"/>
</dbReference>
<organism evidence="2 3">
    <name type="scientific">Pseudoalteromonas luteoviolacea</name>
    <dbReference type="NCBI Taxonomy" id="43657"/>
    <lineage>
        <taxon>Bacteria</taxon>
        <taxon>Pseudomonadati</taxon>
        <taxon>Pseudomonadota</taxon>
        <taxon>Gammaproteobacteria</taxon>
        <taxon>Alteromonadales</taxon>
        <taxon>Pseudoalteromonadaceae</taxon>
        <taxon>Pseudoalteromonas</taxon>
    </lineage>
</organism>
<dbReference type="AlphaFoldDB" id="A0A1C0TK07"/>
<name>A0A1C0TK07_9GAMM</name>
<dbReference type="SUPFAM" id="SSF47336">
    <property type="entry name" value="ACP-like"/>
    <property type="match status" value="1"/>
</dbReference>
<dbReference type="Proteomes" id="UP000093366">
    <property type="component" value="Unassembled WGS sequence"/>
</dbReference>
<dbReference type="EMBL" id="MAUJ01000012">
    <property type="protein sequence ID" value="OCQ18825.1"/>
    <property type="molecule type" value="Genomic_DNA"/>
</dbReference>
<comment type="caution">
    <text evidence="2">The sequence shown here is derived from an EMBL/GenBank/DDBJ whole genome shotgun (WGS) entry which is preliminary data.</text>
</comment>
<dbReference type="InterPro" id="IPR009081">
    <property type="entry name" value="PP-bd_ACP"/>
</dbReference>
<dbReference type="RefSeq" id="WP_065792705.1">
    <property type="nucleotide sequence ID" value="NZ_JAGJED010000018.1"/>
</dbReference>
<dbReference type="InterPro" id="IPR036736">
    <property type="entry name" value="ACP-like_sf"/>
</dbReference>
<accession>A0A1C0TK07</accession>
<evidence type="ECO:0000313" key="3">
    <source>
        <dbReference type="Proteomes" id="UP000093366"/>
    </source>
</evidence>
<dbReference type="PROSITE" id="PS50075">
    <property type="entry name" value="CARRIER"/>
    <property type="match status" value="1"/>
</dbReference>
<proteinExistence type="predicted"/>
<evidence type="ECO:0000313" key="2">
    <source>
        <dbReference type="EMBL" id="OCQ18825.1"/>
    </source>
</evidence>
<dbReference type="OrthoDB" id="487863at2"/>
<feature type="domain" description="Carrier" evidence="1">
    <location>
        <begin position="1"/>
        <end position="79"/>
    </location>
</feature>
<protein>
    <submittedName>
        <fullName evidence="2">Acyl carrier protein</fullName>
    </submittedName>
</protein>
<dbReference type="Gene3D" id="1.10.1200.10">
    <property type="entry name" value="ACP-like"/>
    <property type="match status" value="1"/>
</dbReference>